<accession>A0A414STB3</accession>
<evidence type="ECO:0000313" key="3">
    <source>
        <dbReference type="Proteomes" id="UP000284095"/>
    </source>
</evidence>
<protein>
    <submittedName>
        <fullName evidence="2">DUF3102 domain-containing protein</fullName>
    </submittedName>
</protein>
<dbReference type="InterPro" id="IPR036086">
    <property type="entry name" value="ParB/Sulfiredoxin_sf"/>
</dbReference>
<dbReference type="AlphaFoldDB" id="A0A414STB3"/>
<name>A0A414STB3_9FIRM</name>
<sequence length="329" mass="38702">MINIFWREIEMTHEIIDTELKEIESNIKRLKNQAAESIIQLGYELIRAKEKLPHGEWGNWLRDRVNFSQRTANIYMRIANEFGANPQAISNLEVTKLGLLLDIPEEKRANFIEEHNVKDMSTRQLKEAIRSSSEKKITESCIDYIRDSEEIEIDVNSLKPIPNHEKYFFKRTGKDWIHFLNSVDKYGIYEPIIIARDNTIISGHDRVRACKDLGIKTIRAVYAFKDKESRKDCKDDDELKLKIFILSNFNFRSVDGYIAEFWMDELFGTAYGDKSGDLSHYLTDEIVDRLNHNRNVMNKMQKIIEKRENGEITEEEMDAEISKIHEEYI</sequence>
<gene>
    <name evidence="2" type="ORF">DW265_09925</name>
</gene>
<dbReference type="Pfam" id="PF11300">
    <property type="entry name" value="DUF3102"/>
    <property type="match status" value="1"/>
</dbReference>
<dbReference type="InterPro" id="IPR021451">
    <property type="entry name" value="DUF3102"/>
</dbReference>
<proteinExistence type="predicted"/>
<reference evidence="2 3" key="1">
    <citation type="submission" date="2018-08" db="EMBL/GenBank/DDBJ databases">
        <title>A genome reference for cultivated species of the human gut microbiota.</title>
        <authorList>
            <person name="Zou Y."/>
            <person name="Xue W."/>
            <person name="Luo G."/>
        </authorList>
    </citation>
    <scope>NUCLEOTIDE SEQUENCE [LARGE SCALE GENOMIC DNA]</scope>
    <source>
        <strain evidence="2 3">AM22-22</strain>
    </source>
</reference>
<keyword evidence="3" id="KW-1185">Reference proteome</keyword>
<dbReference type="Proteomes" id="UP000284095">
    <property type="component" value="Unassembled WGS sequence"/>
</dbReference>
<keyword evidence="1" id="KW-0175">Coiled coil</keyword>
<comment type="caution">
    <text evidence="2">The sequence shown here is derived from an EMBL/GenBank/DDBJ whole genome shotgun (WGS) entry which is preliminary data.</text>
</comment>
<organism evidence="2 3">
    <name type="scientific">Dorea longicatena</name>
    <dbReference type="NCBI Taxonomy" id="88431"/>
    <lineage>
        <taxon>Bacteria</taxon>
        <taxon>Bacillati</taxon>
        <taxon>Bacillota</taxon>
        <taxon>Clostridia</taxon>
        <taxon>Lachnospirales</taxon>
        <taxon>Lachnospiraceae</taxon>
        <taxon>Dorea</taxon>
    </lineage>
</organism>
<feature type="coiled-coil region" evidence="1">
    <location>
        <begin position="13"/>
        <end position="40"/>
    </location>
</feature>
<dbReference type="EMBL" id="QRIC01000022">
    <property type="protein sequence ID" value="RHG24677.1"/>
    <property type="molecule type" value="Genomic_DNA"/>
</dbReference>
<evidence type="ECO:0000256" key="1">
    <source>
        <dbReference type="SAM" id="Coils"/>
    </source>
</evidence>
<dbReference type="SUPFAM" id="SSF110849">
    <property type="entry name" value="ParB/Sulfiredoxin"/>
    <property type="match status" value="1"/>
</dbReference>
<dbReference type="Gene3D" id="3.90.1530.10">
    <property type="entry name" value="Conserved hypothetical protein from pyrococcus furiosus pfu- 392566-001, ParB domain"/>
    <property type="match status" value="1"/>
</dbReference>
<evidence type="ECO:0000313" key="2">
    <source>
        <dbReference type="EMBL" id="RHG24677.1"/>
    </source>
</evidence>